<dbReference type="Pfam" id="PF22148">
    <property type="entry name" value="Fervidolysin_NPro-like"/>
    <property type="match status" value="1"/>
</dbReference>
<dbReference type="Gene3D" id="3.40.50.200">
    <property type="entry name" value="Peptidase S8/S53 domain"/>
    <property type="match status" value="1"/>
</dbReference>
<name>A0A6I1FF04_9BACI</name>
<feature type="domain" description="Peptidase S8/S53" evidence="9">
    <location>
        <begin position="192"/>
        <end position="435"/>
    </location>
</feature>
<dbReference type="InterPro" id="IPR015500">
    <property type="entry name" value="Peptidase_S8_subtilisin-rel"/>
</dbReference>
<keyword evidence="5 7" id="KW-0378">Hydrolase</keyword>
<feature type="active site" description="Charge relay system" evidence="7">
    <location>
        <position position="233"/>
    </location>
</feature>
<dbReference type="InterPro" id="IPR051048">
    <property type="entry name" value="Peptidase_S8/S53_subtilisin"/>
</dbReference>
<dbReference type="PROSITE" id="PS00137">
    <property type="entry name" value="SUBTILASE_HIS"/>
    <property type="match status" value="1"/>
</dbReference>
<dbReference type="CDD" id="cd07484">
    <property type="entry name" value="Peptidases_S8_Thermitase_like"/>
    <property type="match status" value="1"/>
</dbReference>
<evidence type="ECO:0000256" key="7">
    <source>
        <dbReference type="PROSITE-ProRule" id="PRU01240"/>
    </source>
</evidence>
<keyword evidence="4 7" id="KW-0645">Protease</keyword>
<dbReference type="RefSeq" id="WP_152154710.1">
    <property type="nucleotide sequence ID" value="NZ_WEIO01000021.1"/>
</dbReference>
<gene>
    <name evidence="11" type="ORF">F9802_19225</name>
</gene>
<evidence type="ECO:0000256" key="4">
    <source>
        <dbReference type="ARBA" id="ARBA00022670"/>
    </source>
</evidence>
<evidence type="ECO:0000256" key="2">
    <source>
        <dbReference type="ARBA" id="ARBA00011073"/>
    </source>
</evidence>
<keyword evidence="3" id="KW-0964">Secreted</keyword>
<keyword evidence="6 7" id="KW-0720">Serine protease</keyword>
<dbReference type="InterPro" id="IPR036852">
    <property type="entry name" value="Peptidase_S8/S53_dom_sf"/>
</dbReference>
<organism evidence="11 12">
    <name type="scientific">Bacillus aerolatus</name>
    <dbReference type="NCBI Taxonomy" id="2653354"/>
    <lineage>
        <taxon>Bacteria</taxon>
        <taxon>Bacillati</taxon>
        <taxon>Bacillota</taxon>
        <taxon>Bacilli</taxon>
        <taxon>Bacillales</taxon>
        <taxon>Bacillaceae</taxon>
        <taxon>Bacillus</taxon>
    </lineage>
</organism>
<evidence type="ECO:0000256" key="8">
    <source>
        <dbReference type="RuleBase" id="RU003355"/>
    </source>
</evidence>
<feature type="active site" description="Charge relay system" evidence="7">
    <location>
        <position position="200"/>
    </location>
</feature>
<dbReference type="AlphaFoldDB" id="A0A6I1FF04"/>
<dbReference type="Proteomes" id="UP000429595">
    <property type="component" value="Unassembled WGS sequence"/>
</dbReference>
<comment type="caution">
    <text evidence="11">The sequence shown here is derived from an EMBL/GenBank/DDBJ whole genome shotgun (WGS) entry which is preliminary data.</text>
</comment>
<dbReference type="InterPro" id="IPR022398">
    <property type="entry name" value="Peptidase_S8_His-AS"/>
</dbReference>
<evidence type="ECO:0000259" key="9">
    <source>
        <dbReference type="Pfam" id="PF00082"/>
    </source>
</evidence>
<dbReference type="PRINTS" id="PR00723">
    <property type="entry name" value="SUBTILISIN"/>
</dbReference>
<evidence type="ECO:0000256" key="6">
    <source>
        <dbReference type="ARBA" id="ARBA00022825"/>
    </source>
</evidence>
<protein>
    <submittedName>
        <fullName evidence="11">S8 family serine peptidase</fullName>
    </submittedName>
</protein>
<dbReference type="Pfam" id="PF00082">
    <property type="entry name" value="Peptidase_S8"/>
    <property type="match status" value="1"/>
</dbReference>
<evidence type="ECO:0000313" key="11">
    <source>
        <dbReference type="EMBL" id="KAB7704036.1"/>
    </source>
</evidence>
<dbReference type="PROSITE" id="PS51892">
    <property type="entry name" value="SUBTILASE"/>
    <property type="match status" value="1"/>
</dbReference>
<dbReference type="InterPro" id="IPR023827">
    <property type="entry name" value="Peptidase_S8_Asp-AS"/>
</dbReference>
<accession>A0A6I1FF04</accession>
<dbReference type="InterPro" id="IPR023828">
    <property type="entry name" value="Peptidase_S8_Ser-AS"/>
</dbReference>
<dbReference type="GO" id="GO:0005576">
    <property type="term" value="C:extracellular region"/>
    <property type="evidence" value="ECO:0007669"/>
    <property type="project" value="UniProtKB-SubCell"/>
</dbReference>
<dbReference type="SUPFAM" id="SSF52743">
    <property type="entry name" value="Subtilisin-like"/>
    <property type="match status" value="1"/>
</dbReference>
<dbReference type="GO" id="GO:0006508">
    <property type="term" value="P:proteolysis"/>
    <property type="evidence" value="ECO:0007669"/>
    <property type="project" value="UniProtKB-KW"/>
</dbReference>
<dbReference type="InterPro" id="IPR054399">
    <property type="entry name" value="Fervidolysin-like_N_prodom"/>
</dbReference>
<evidence type="ECO:0000256" key="1">
    <source>
        <dbReference type="ARBA" id="ARBA00004613"/>
    </source>
</evidence>
<dbReference type="PANTHER" id="PTHR43399:SF4">
    <property type="entry name" value="CELL WALL-ASSOCIATED PROTEASE"/>
    <property type="match status" value="1"/>
</dbReference>
<evidence type="ECO:0000313" key="12">
    <source>
        <dbReference type="Proteomes" id="UP000429595"/>
    </source>
</evidence>
<dbReference type="EMBL" id="WEIO01000021">
    <property type="protein sequence ID" value="KAB7704036.1"/>
    <property type="molecule type" value="Genomic_DNA"/>
</dbReference>
<evidence type="ECO:0000256" key="5">
    <source>
        <dbReference type="ARBA" id="ARBA00022801"/>
    </source>
</evidence>
<dbReference type="PROSITE" id="PS00136">
    <property type="entry name" value="SUBTILASE_ASP"/>
    <property type="match status" value="1"/>
</dbReference>
<evidence type="ECO:0000259" key="10">
    <source>
        <dbReference type="Pfam" id="PF22148"/>
    </source>
</evidence>
<dbReference type="PROSITE" id="PS00138">
    <property type="entry name" value="SUBTILASE_SER"/>
    <property type="match status" value="1"/>
</dbReference>
<reference evidence="11 12" key="1">
    <citation type="submission" date="2019-10" db="EMBL/GenBank/DDBJ databases">
        <title>Bacillus aerolatum sp. nov., isolated from bioaerosol of sport playgrounds.</title>
        <authorList>
            <person name="Chen P."/>
            <person name="Zhang G."/>
        </authorList>
    </citation>
    <scope>NUCLEOTIDE SEQUENCE [LARGE SCALE GENOMIC DNA]</scope>
    <source>
        <strain evidence="11 12">CX253</strain>
    </source>
</reference>
<dbReference type="InterPro" id="IPR000209">
    <property type="entry name" value="Peptidase_S8/S53_dom"/>
</dbReference>
<dbReference type="GO" id="GO:0004252">
    <property type="term" value="F:serine-type endopeptidase activity"/>
    <property type="evidence" value="ECO:0007669"/>
    <property type="project" value="UniProtKB-UniRule"/>
</dbReference>
<feature type="domain" description="Fervidolysin-like N-terminal prodomain" evidence="10">
    <location>
        <begin position="85"/>
        <end position="156"/>
    </location>
</feature>
<dbReference type="InterPro" id="IPR034084">
    <property type="entry name" value="Thermitase-like_dom"/>
</dbReference>
<comment type="similarity">
    <text evidence="2 7 8">Belongs to the peptidase S8 family.</text>
</comment>
<dbReference type="PANTHER" id="PTHR43399">
    <property type="entry name" value="SUBTILISIN-RELATED"/>
    <property type="match status" value="1"/>
</dbReference>
<sequence length="466" mass="51297">MRKKAVIGISVLILGIVAIVTMNLDRQAGEQPIRSNNESSVREMQVRNLQQENTQIQQVDMLHANNTAKRKLNNNPSIKLIHHNKQDKSHYYDKEVVVNFKVSPSEVSLNKMVREIDGELKEKLDSVYIFKSNSKTTAELMKYFNQNDNVTYAEPHYILLQNEVNDTYYQNYQWNLPAIGTETGWNVTRGSKDVKIAVVDTGVDLDHPDLSHRLIKGYNVLANNNNPDDDNGHGTHVAGIIASVTNNGEGVAGITWYNPIIPVKVMNSQGIGGSFDVAKGILWAVDHGADVINLSLGNYQPSSVMEEAIRYAMEKDVVVISAAGNDNSSQPSFPAAYPGVLSVAAVDWEGKRAPFSNYGDYIDIAAPGVYIASTFSNGQYASLSGTSMAAPHVSALAGLIRSLDPDMKSTEVVETMTQTTQKVGQAVPNIYYGNGVIDNTGALQLAYKRKYPLGQTNEWFEQFFGQ</sequence>
<comment type="subcellular location">
    <subcellularLocation>
        <location evidence="1">Secreted</location>
    </subcellularLocation>
</comment>
<keyword evidence="12" id="KW-1185">Reference proteome</keyword>
<proteinExistence type="inferred from homology"/>
<feature type="active site" description="Charge relay system" evidence="7">
    <location>
        <position position="387"/>
    </location>
</feature>
<evidence type="ECO:0000256" key="3">
    <source>
        <dbReference type="ARBA" id="ARBA00022525"/>
    </source>
</evidence>